<dbReference type="Gene3D" id="3.40.50.10860">
    <property type="entry name" value="Leucine Dehydrogenase, chain A, domain 1"/>
    <property type="match status" value="1"/>
</dbReference>
<dbReference type="InterPro" id="IPR022893">
    <property type="entry name" value="Shikimate_DH_fam"/>
</dbReference>
<dbReference type="InterPro" id="IPR036291">
    <property type="entry name" value="NAD(P)-bd_dom_sf"/>
</dbReference>
<protein>
    <submittedName>
        <fullName evidence="5">Shikimate dehydrogenase</fullName>
    </submittedName>
</protein>
<dbReference type="CDD" id="cd01065">
    <property type="entry name" value="NAD_bind_Shikimate_DH"/>
    <property type="match status" value="1"/>
</dbReference>
<dbReference type="EMBL" id="JAERTY010000009">
    <property type="protein sequence ID" value="MBL1410546.1"/>
    <property type="molecule type" value="Genomic_DNA"/>
</dbReference>
<feature type="domain" description="Shikimate dehydrogenase substrate binding N-terminal" evidence="4">
    <location>
        <begin position="6"/>
        <end position="88"/>
    </location>
</feature>
<dbReference type="Gene3D" id="3.40.50.720">
    <property type="entry name" value="NAD(P)-binding Rossmann-like Domain"/>
    <property type="match status" value="1"/>
</dbReference>
<evidence type="ECO:0000313" key="6">
    <source>
        <dbReference type="Proteomes" id="UP000625283"/>
    </source>
</evidence>
<dbReference type="RefSeq" id="WP_202104225.1">
    <property type="nucleotide sequence ID" value="NZ_JAERTY010000009.1"/>
</dbReference>
<dbReference type="InterPro" id="IPR013708">
    <property type="entry name" value="Shikimate_DH-bd_N"/>
</dbReference>
<name>A0ABS1R9P1_9SPHI</name>
<dbReference type="PANTHER" id="PTHR21089:SF1">
    <property type="entry name" value="BIFUNCTIONAL 3-DEHYDROQUINATE DEHYDRATASE_SHIKIMATE DEHYDROGENASE, CHLOROPLASTIC"/>
    <property type="match status" value="1"/>
</dbReference>
<keyword evidence="2" id="KW-0560">Oxidoreductase</keyword>
<sequence>MIKLGLIGFPLSHSFSKNYYLTKFETENITDVNYDLYAIEDIHMFPSLFLNDEKFKGFNVTIPYKQSVIGFLDELSIEAKEIGAVNCITVQREDKEIHLKGYNTDAFGFEKSLTPLLKKDHKRALILGNGGAAKAVLYTCNKLGIPYSIVSRTAFSGDLTYKDLNKEIIDNHTIIVNCSPVGTSPTVDQCPEIPYDYITNKHLLYDLIYNPQETLFLKKGKSKSATIKNGYEMLLLQADKNWEIWKENF</sequence>
<keyword evidence="3" id="KW-0028">Amino-acid biosynthesis</keyword>
<evidence type="ECO:0000313" key="5">
    <source>
        <dbReference type="EMBL" id="MBL1410546.1"/>
    </source>
</evidence>
<evidence type="ECO:0000259" key="4">
    <source>
        <dbReference type="Pfam" id="PF08501"/>
    </source>
</evidence>
<organism evidence="5 6">
    <name type="scientific">Sphingobacterium faecale</name>
    <dbReference type="NCBI Taxonomy" id="2803775"/>
    <lineage>
        <taxon>Bacteria</taxon>
        <taxon>Pseudomonadati</taxon>
        <taxon>Bacteroidota</taxon>
        <taxon>Sphingobacteriia</taxon>
        <taxon>Sphingobacteriales</taxon>
        <taxon>Sphingobacteriaceae</taxon>
        <taxon>Sphingobacterium</taxon>
    </lineage>
</organism>
<evidence type="ECO:0000256" key="2">
    <source>
        <dbReference type="ARBA" id="ARBA00023002"/>
    </source>
</evidence>
<comment type="pathway">
    <text evidence="1">Metabolic intermediate biosynthesis; chorismate biosynthesis; chorismate from D-erythrose 4-phosphate and phosphoenolpyruvate: step 4/7.</text>
</comment>
<evidence type="ECO:0000256" key="3">
    <source>
        <dbReference type="ARBA" id="ARBA00023141"/>
    </source>
</evidence>
<reference evidence="5 6" key="1">
    <citation type="submission" date="2021-01" db="EMBL/GenBank/DDBJ databases">
        <title>C459-1 draft genome sequence.</title>
        <authorList>
            <person name="Zhang X.-F."/>
        </authorList>
    </citation>
    <scope>NUCLEOTIDE SEQUENCE [LARGE SCALE GENOMIC DNA]</scope>
    <source>
        <strain evidence="6">C459-1</strain>
    </source>
</reference>
<accession>A0ABS1R9P1</accession>
<dbReference type="Pfam" id="PF08501">
    <property type="entry name" value="Shikimate_dh_N"/>
    <property type="match status" value="1"/>
</dbReference>
<keyword evidence="6" id="KW-1185">Reference proteome</keyword>
<gene>
    <name evidence="5" type="ORF">JKG61_17440</name>
</gene>
<evidence type="ECO:0000256" key="1">
    <source>
        <dbReference type="ARBA" id="ARBA00004871"/>
    </source>
</evidence>
<dbReference type="InterPro" id="IPR046346">
    <property type="entry name" value="Aminoacid_DH-like_N_sf"/>
</dbReference>
<comment type="caution">
    <text evidence="5">The sequence shown here is derived from an EMBL/GenBank/DDBJ whole genome shotgun (WGS) entry which is preliminary data.</text>
</comment>
<dbReference type="Proteomes" id="UP000625283">
    <property type="component" value="Unassembled WGS sequence"/>
</dbReference>
<dbReference type="SUPFAM" id="SSF51735">
    <property type="entry name" value="NAD(P)-binding Rossmann-fold domains"/>
    <property type="match status" value="1"/>
</dbReference>
<dbReference type="SUPFAM" id="SSF53223">
    <property type="entry name" value="Aminoacid dehydrogenase-like, N-terminal domain"/>
    <property type="match status" value="1"/>
</dbReference>
<proteinExistence type="predicted"/>
<dbReference type="PANTHER" id="PTHR21089">
    <property type="entry name" value="SHIKIMATE DEHYDROGENASE"/>
    <property type="match status" value="1"/>
</dbReference>
<keyword evidence="3" id="KW-0057">Aromatic amino acid biosynthesis</keyword>